<reference evidence="2" key="1">
    <citation type="journal article" date="2014" name="Int. J. Syst. Evol. Microbiol.">
        <title>Complete genome of a new Firmicutes species belonging to the dominant human colonic microbiota ('Ruminococcus bicirculans') reveals two chromosomes and a selective capacity to utilize plant glucans.</title>
        <authorList>
            <consortium name="NISC Comparative Sequencing Program"/>
            <person name="Wegmann U."/>
            <person name="Louis P."/>
            <person name="Goesmann A."/>
            <person name="Henrissat B."/>
            <person name="Duncan S.H."/>
            <person name="Flint H.J."/>
        </authorList>
    </citation>
    <scope>NUCLEOTIDE SEQUENCE</scope>
    <source>
        <strain evidence="2">CCM 8778</strain>
    </source>
</reference>
<dbReference type="SUPFAM" id="SSF118001">
    <property type="entry name" value="YehU-like"/>
    <property type="match status" value="1"/>
</dbReference>
<dbReference type="Pfam" id="PF06794">
    <property type="entry name" value="UPF0270"/>
    <property type="match status" value="1"/>
</dbReference>
<dbReference type="InterPro" id="IPR036685">
    <property type="entry name" value="YehU-like_sf"/>
</dbReference>
<evidence type="ECO:0000313" key="4">
    <source>
        <dbReference type="Proteomes" id="UP000242861"/>
    </source>
</evidence>
<evidence type="ECO:0000313" key="5">
    <source>
        <dbReference type="Proteomes" id="UP000655550"/>
    </source>
</evidence>
<organism evidence="3 4">
    <name type="scientific">Pseudomonas fluvialis</name>
    <dbReference type="NCBI Taxonomy" id="1793966"/>
    <lineage>
        <taxon>Bacteria</taxon>
        <taxon>Pseudomonadati</taxon>
        <taxon>Pseudomonadota</taxon>
        <taxon>Gammaproteobacteria</taxon>
        <taxon>Pseudomonadales</taxon>
        <taxon>Pseudomonadaceae</taxon>
        <taxon>Pseudomonas</taxon>
    </lineage>
</organism>
<dbReference type="Gene3D" id="1.10.10.610">
    <property type="entry name" value="YehU-like"/>
    <property type="match status" value="1"/>
</dbReference>
<reference evidence="3" key="2">
    <citation type="submission" date="2017-12" db="EMBL/GenBank/DDBJ databases">
        <authorList>
            <person name="Hurst M.R.H."/>
        </authorList>
    </citation>
    <scope>NUCLEOTIDE SEQUENCE [LARGE SCALE GENOMIC DNA]</scope>
    <source>
        <strain evidence="3">ZYSR67-Z</strain>
    </source>
</reference>
<reference evidence="2" key="5">
    <citation type="submission" date="2024-05" db="EMBL/GenBank/DDBJ databases">
        <authorList>
            <person name="Sun Q."/>
            <person name="Sedlacek I."/>
        </authorList>
    </citation>
    <scope>NUCLEOTIDE SEQUENCE</scope>
    <source>
        <strain evidence="2">CCM 8778</strain>
    </source>
</reference>
<sequence>MLIPHHQLADDTLTRLIEDFVTRDGTDHGDETPLPVRVARVRQALAKAEAAILYDPDSQQCQLLAWHELPKPWRDELRCLQQEDHDR</sequence>
<evidence type="ECO:0000313" key="2">
    <source>
        <dbReference type="EMBL" id="GGH92144.1"/>
    </source>
</evidence>
<protein>
    <submittedName>
        <fullName evidence="2">UPF0270 protein</fullName>
    </submittedName>
</protein>
<reference evidence="4" key="3">
    <citation type="submission" date="2017-12" db="EMBL/GenBank/DDBJ databases">
        <authorList>
            <person name="Yu X.-Y."/>
        </authorList>
    </citation>
    <scope>NUCLEOTIDE SEQUENCE [LARGE SCALE GENOMIC DNA]</scope>
    <source>
        <strain evidence="4">ZYSR67-Z</strain>
    </source>
</reference>
<comment type="similarity">
    <text evidence="1">Belongs to the UPF0270 family.</text>
</comment>
<evidence type="ECO:0000313" key="3">
    <source>
        <dbReference type="EMBL" id="PKF72610.1"/>
    </source>
</evidence>
<dbReference type="RefSeq" id="WP_093986802.1">
    <property type="nucleotide sequence ID" value="NZ_BMDE01000003.1"/>
</dbReference>
<comment type="caution">
    <text evidence="3">The sequence shown here is derived from an EMBL/GenBank/DDBJ whole genome shotgun (WGS) entry which is preliminary data.</text>
</comment>
<proteinExistence type="inferred from homology"/>
<accession>A0A2I0CTE5</accession>
<dbReference type="EMBL" id="BMDE01000003">
    <property type="protein sequence ID" value="GGH92144.1"/>
    <property type="molecule type" value="Genomic_DNA"/>
</dbReference>
<dbReference type="InterPro" id="IPR010648">
    <property type="entry name" value="UPF0270"/>
</dbReference>
<dbReference type="Proteomes" id="UP000242861">
    <property type="component" value="Unassembled WGS sequence"/>
</dbReference>
<dbReference type="AlphaFoldDB" id="A0A2I0CTE5"/>
<evidence type="ECO:0000256" key="1">
    <source>
        <dbReference type="ARBA" id="ARBA00006450"/>
    </source>
</evidence>
<dbReference type="EMBL" id="PIYS01000003">
    <property type="protein sequence ID" value="PKF72610.1"/>
    <property type="molecule type" value="Genomic_DNA"/>
</dbReference>
<gene>
    <name evidence="3" type="ORF">CW360_02520</name>
    <name evidence="2" type="ORF">GCM10007363_13750</name>
</gene>
<keyword evidence="5" id="KW-1185">Reference proteome</keyword>
<name>A0A2I0CTE5_9PSED</name>
<reference evidence="5" key="4">
    <citation type="journal article" date="2019" name="Int. J. Syst. Evol. Microbiol.">
        <title>The Global Catalogue of Microorganisms (GCM) 10K type strain sequencing project: providing services to taxonomists for standard genome sequencing and annotation.</title>
        <authorList>
            <consortium name="The Broad Institute Genomics Platform"/>
            <consortium name="The Broad Institute Genome Sequencing Center for Infectious Disease"/>
            <person name="Wu L."/>
            <person name="Ma J."/>
        </authorList>
    </citation>
    <scope>NUCLEOTIDE SEQUENCE [LARGE SCALE GENOMIC DNA]</scope>
    <source>
        <strain evidence="5">CCM 8778</strain>
    </source>
</reference>
<dbReference type="NCBIfam" id="NF001441">
    <property type="entry name" value="PRK00304.1"/>
    <property type="match status" value="1"/>
</dbReference>
<dbReference type="Proteomes" id="UP000655550">
    <property type="component" value="Unassembled WGS sequence"/>
</dbReference>